<dbReference type="PROSITE" id="PS52016">
    <property type="entry name" value="TONB_DEPENDENT_REC_3"/>
    <property type="match status" value="1"/>
</dbReference>
<protein>
    <submittedName>
        <fullName evidence="10">TonB-linked outer membrane protein, SusC/RagA family</fullName>
    </submittedName>
</protein>
<evidence type="ECO:0000256" key="1">
    <source>
        <dbReference type="ARBA" id="ARBA00004571"/>
    </source>
</evidence>
<keyword evidence="8" id="KW-0732">Signal</keyword>
<dbReference type="InterPro" id="IPR008969">
    <property type="entry name" value="CarboxyPept-like_regulatory"/>
</dbReference>
<feature type="domain" description="TonB-dependent receptor plug" evidence="9">
    <location>
        <begin position="113"/>
        <end position="230"/>
    </location>
</feature>
<evidence type="ECO:0000313" key="11">
    <source>
        <dbReference type="Proteomes" id="UP000190888"/>
    </source>
</evidence>
<evidence type="ECO:0000256" key="2">
    <source>
        <dbReference type="ARBA" id="ARBA00022448"/>
    </source>
</evidence>
<dbReference type="RefSeq" id="WP_176112875.1">
    <property type="nucleotide sequence ID" value="NZ_FUWH01000001.1"/>
</dbReference>
<dbReference type="SUPFAM" id="SSF56935">
    <property type="entry name" value="Porins"/>
    <property type="match status" value="1"/>
</dbReference>
<accession>A0A1T4K5M2</accession>
<proteinExistence type="inferred from homology"/>
<dbReference type="InterPro" id="IPR023996">
    <property type="entry name" value="TonB-dep_OMP_SusC/RagA"/>
</dbReference>
<dbReference type="STRING" id="413434.SAMN04488132_101464"/>
<comment type="similarity">
    <text evidence="7">Belongs to the TonB-dependent receptor family.</text>
</comment>
<organism evidence="10 11">
    <name type="scientific">Sediminibacterium ginsengisoli</name>
    <dbReference type="NCBI Taxonomy" id="413434"/>
    <lineage>
        <taxon>Bacteria</taxon>
        <taxon>Pseudomonadati</taxon>
        <taxon>Bacteroidota</taxon>
        <taxon>Chitinophagia</taxon>
        <taxon>Chitinophagales</taxon>
        <taxon>Chitinophagaceae</taxon>
        <taxon>Sediminibacterium</taxon>
    </lineage>
</organism>
<dbReference type="Proteomes" id="UP000190888">
    <property type="component" value="Unassembled WGS sequence"/>
</dbReference>
<dbReference type="InterPro" id="IPR039426">
    <property type="entry name" value="TonB-dep_rcpt-like"/>
</dbReference>
<evidence type="ECO:0000256" key="8">
    <source>
        <dbReference type="SAM" id="SignalP"/>
    </source>
</evidence>
<keyword evidence="2 7" id="KW-0813">Transport</keyword>
<evidence type="ECO:0000256" key="6">
    <source>
        <dbReference type="ARBA" id="ARBA00023237"/>
    </source>
</evidence>
<keyword evidence="5 7" id="KW-0472">Membrane</keyword>
<gene>
    <name evidence="10" type="ORF">SAMN04488132_101464</name>
</gene>
<evidence type="ECO:0000313" key="10">
    <source>
        <dbReference type="EMBL" id="SJZ37729.1"/>
    </source>
</evidence>
<dbReference type="NCBIfam" id="TIGR04056">
    <property type="entry name" value="OMP_RagA_SusC"/>
    <property type="match status" value="1"/>
</dbReference>
<dbReference type="AlphaFoldDB" id="A0A1T4K5M2"/>
<feature type="chain" id="PRO_5012707440" evidence="8">
    <location>
        <begin position="20"/>
        <end position="1006"/>
    </location>
</feature>
<dbReference type="InterPro" id="IPR036942">
    <property type="entry name" value="Beta-barrel_TonB_sf"/>
</dbReference>
<evidence type="ECO:0000256" key="3">
    <source>
        <dbReference type="ARBA" id="ARBA00022452"/>
    </source>
</evidence>
<name>A0A1T4K5M2_9BACT</name>
<evidence type="ECO:0000256" key="4">
    <source>
        <dbReference type="ARBA" id="ARBA00022692"/>
    </source>
</evidence>
<dbReference type="GO" id="GO:0009279">
    <property type="term" value="C:cell outer membrane"/>
    <property type="evidence" value="ECO:0007669"/>
    <property type="project" value="UniProtKB-SubCell"/>
</dbReference>
<comment type="subcellular location">
    <subcellularLocation>
        <location evidence="1 7">Cell outer membrane</location>
        <topology evidence="1 7">Multi-pass membrane protein</topology>
    </subcellularLocation>
</comment>
<dbReference type="Gene3D" id="2.60.40.1120">
    <property type="entry name" value="Carboxypeptidase-like, regulatory domain"/>
    <property type="match status" value="1"/>
</dbReference>
<dbReference type="InterPro" id="IPR037066">
    <property type="entry name" value="Plug_dom_sf"/>
</dbReference>
<dbReference type="Pfam" id="PF07715">
    <property type="entry name" value="Plug"/>
    <property type="match status" value="1"/>
</dbReference>
<dbReference type="InterPro" id="IPR012910">
    <property type="entry name" value="Plug_dom"/>
</dbReference>
<keyword evidence="6 7" id="KW-0998">Cell outer membrane</keyword>
<dbReference type="EMBL" id="FUWH01000001">
    <property type="protein sequence ID" value="SJZ37729.1"/>
    <property type="molecule type" value="Genomic_DNA"/>
</dbReference>
<keyword evidence="3 7" id="KW-1134">Transmembrane beta strand</keyword>
<keyword evidence="11" id="KW-1185">Reference proteome</keyword>
<dbReference type="Gene3D" id="2.40.170.20">
    <property type="entry name" value="TonB-dependent receptor, beta-barrel domain"/>
    <property type="match status" value="1"/>
</dbReference>
<keyword evidence="4 7" id="KW-0812">Transmembrane</keyword>
<evidence type="ECO:0000256" key="5">
    <source>
        <dbReference type="ARBA" id="ARBA00023136"/>
    </source>
</evidence>
<dbReference type="Pfam" id="PF13715">
    <property type="entry name" value="CarbopepD_reg_2"/>
    <property type="match status" value="1"/>
</dbReference>
<dbReference type="SUPFAM" id="SSF49464">
    <property type="entry name" value="Carboxypeptidase regulatory domain-like"/>
    <property type="match status" value="1"/>
</dbReference>
<dbReference type="InterPro" id="IPR023997">
    <property type="entry name" value="TonB-dep_OMP_SusC/RagA_CS"/>
</dbReference>
<evidence type="ECO:0000259" key="9">
    <source>
        <dbReference type="Pfam" id="PF07715"/>
    </source>
</evidence>
<reference evidence="10 11" key="1">
    <citation type="submission" date="2017-02" db="EMBL/GenBank/DDBJ databases">
        <authorList>
            <person name="Peterson S.W."/>
        </authorList>
    </citation>
    <scope>NUCLEOTIDE SEQUENCE [LARGE SCALE GENOMIC DNA]</scope>
    <source>
        <strain evidence="10 11">DSM 22335</strain>
    </source>
</reference>
<evidence type="ECO:0000256" key="7">
    <source>
        <dbReference type="PROSITE-ProRule" id="PRU01360"/>
    </source>
</evidence>
<sequence>MRKLLMVLSICLCFGNLWAQNRTVIGKVTDEKGAPIPGASITLKGTTSGTSAGVDGSFSLPVPSTVKQLIISAINYNTREVSIEGKNRIDVVLESKVEKLDDVVVTGYQVQRKKDVTAAITRVAAADIDNLPMPNFAQALQGRAPGVIVASANGVPGGSLSVIIRGVGSINAGTVPLYVVDGVQINTSTGSINTQNNPLNFLNTDDIESIEILKDAAAASIYGARAGNGVVLVTTKKGRAGKTRFNFNTFHGVSSALKVLPVLTTQEWFNVRYEALANANPTSSAASIRSTVLSNLGLPSTTTQGKIDSLPTYDWQKESFKTGKISQYELSMQGGSQNLSFYVSGSYQNIEHFIAPTNFNRAALLSRISYKINDKFTFENTISISSSGQNAPYSLGNTGFGNPAYASGQILPINPIYNPDGTFYGLPSNPSQIMVGTFNHNVMAVGAYAKYKTRTNQLVGNASLTFKPTSELTFKTLVGLDYRLTQDRRYQDPRINDGFAVSGRLSSQSDWNTNFITTTTGAYNTTINRDHSINALLGVEYRRDVNEWFQADGQGFPSYMLEYLSAAATPVGVSGQWSGSATFSQFAKLGYSYQGKYIFNYTARRDGSSRFGANKKYGIFQSAQVAWNVKDELFMQEVKAISDLKLRFSFGQAGNDQIGNVLYSQLYGASRVYGNSSAINPTQLGNPDLSWETREESNLGLELGLFKNKVSLVIDAYRRVNKDLLLDRSLYATTGFTTIRQNLGSTENKGLEIGITVNPFTGPFKWTSTFNIAFQSNKVLSLYDGLQALPNDASIRVGSPLGSFYTTEWAGVNPATGRGMWYDKDGNITYNPAAADRKIIGNIYPTHFGGWTNAFSYKGITLEAFFQYEYGRVRSDGQYTQMMRMGGATVNTLKDGYDARWQKPGDVTYVPRPFNGLADFNSVGWGSGTRYINKTDYIRLKQITLSYDLPAATAKKLSMESVRFYVQGINLWTYSKWLSYDPEFTGDNFGILPTAKNITVGVQVKL</sequence>
<dbReference type="NCBIfam" id="TIGR04057">
    <property type="entry name" value="SusC_RagA_signa"/>
    <property type="match status" value="1"/>
</dbReference>
<dbReference type="Gene3D" id="2.170.130.10">
    <property type="entry name" value="TonB-dependent receptor, plug domain"/>
    <property type="match status" value="1"/>
</dbReference>
<feature type="signal peptide" evidence="8">
    <location>
        <begin position="1"/>
        <end position="19"/>
    </location>
</feature>